<evidence type="ECO:0000313" key="1">
    <source>
        <dbReference type="EMBL" id="KGF54349.1"/>
    </source>
</evidence>
<dbReference type="eggNOG" id="ENOG50334UU">
    <property type="taxonomic scope" value="Bacteria"/>
</dbReference>
<dbReference type="Proteomes" id="UP000029585">
    <property type="component" value="Unassembled WGS sequence"/>
</dbReference>
<proteinExistence type="predicted"/>
<protein>
    <submittedName>
        <fullName evidence="1">Uncharacterized protein</fullName>
    </submittedName>
</protein>
<keyword evidence="2" id="KW-1185">Reference proteome</keyword>
<dbReference type="PATRIC" id="fig|742738.3.peg.3040"/>
<sequence>MTAIVCVDEAWGMAFHGRRQSRDRAVCARILEDAAGRRLWMSRDTLRLFEAPYPEYLTAAEDFLAQAGPGELCFVEEPPLLPWLDRLEGLVLYRWNRRYPADAWLDVRPGPPGWTLARREEFSGHSHERITKEVYTR</sequence>
<dbReference type="RefSeq" id="WP_007488651.1">
    <property type="nucleotide sequence ID" value="NZ_KN174164.1"/>
</dbReference>
<gene>
    <name evidence="1" type="ORF">HMPREF9460_02956</name>
</gene>
<comment type="caution">
    <text evidence="1">The sequence shown here is derived from an EMBL/GenBank/DDBJ whole genome shotgun (WGS) entry which is preliminary data.</text>
</comment>
<dbReference type="HOGENOM" id="CLU_156560_0_0_9"/>
<organism evidence="1 2">
    <name type="scientific">Flavonifractor plautii 1_3_50AFAA</name>
    <dbReference type="NCBI Taxonomy" id="742738"/>
    <lineage>
        <taxon>Bacteria</taxon>
        <taxon>Bacillati</taxon>
        <taxon>Bacillota</taxon>
        <taxon>Clostridia</taxon>
        <taxon>Eubacteriales</taxon>
        <taxon>Oscillospiraceae</taxon>
        <taxon>Flavonifractor</taxon>
    </lineage>
</organism>
<reference evidence="1 2" key="1">
    <citation type="submission" date="2011-08" db="EMBL/GenBank/DDBJ databases">
        <title>The Genome Sequence of Clostridium orbiscindens 1_3_50AFAA.</title>
        <authorList>
            <consortium name="The Broad Institute Genome Sequencing Platform"/>
            <person name="Earl A."/>
            <person name="Ward D."/>
            <person name="Feldgarden M."/>
            <person name="Gevers D."/>
            <person name="Daigneault M."/>
            <person name="Strauss J."/>
            <person name="Allen-Vercoe E."/>
            <person name="Young S.K."/>
            <person name="Zeng Q."/>
            <person name="Gargeya S."/>
            <person name="Fitzgerald M."/>
            <person name="Haas B."/>
            <person name="Abouelleil A."/>
            <person name="Alvarado L."/>
            <person name="Arachchi H.M."/>
            <person name="Berlin A."/>
            <person name="Brown A."/>
            <person name="Chapman S.B."/>
            <person name="Chen Z."/>
            <person name="Dunbar C."/>
            <person name="Freedman E."/>
            <person name="Gearin G."/>
            <person name="Gellesch M."/>
            <person name="Goldberg J."/>
            <person name="Griggs A."/>
            <person name="Gujja S."/>
            <person name="Heiman D."/>
            <person name="Howarth C."/>
            <person name="Larson L."/>
            <person name="Lui A."/>
            <person name="MacDonald P.J.P."/>
            <person name="Montmayeur A."/>
            <person name="Murphy C."/>
            <person name="Neiman D."/>
            <person name="Pearson M."/>
            <person name="Priest M."/>
            <person name="Roberts A."/>
            <person name="Saif S."/>
            <person name="Shea T."/>
            <person name="Shenoy N."/>
            <person name="Sisk P."/>
            <person name="Stolte C."/>
            <person name="Sykes S."/>
            <person name="Wortman J."/>
            <person name="Nusbaum C."/>
            <person name="Birren B."/>
        </authorList>
    </citation>
    <scope>NUCLEOTIDE SEQUENCE [LARGE SCALE GENOMIC DNA]</scope>
    <source>
        <strain evidence="1 2">1_3_50AFAA</strain>
    </source>
</reference>
<accession>A0A096DA17</accession>
<dbReference type="AlphaFoldDB" id="A0A096DA17"/>
<dbReference type="EMBL" id="ADLO01000090">
    <property type="protein sequence ID" value="KGF54349.1"/>
    <property type="molecule type" value="Genomic_DNA"/>
</dbReference>
<evidence type="ECO:0000313" key="2">
    <source>
        <dbReference type="Proteomes" id="UP000029585"/>
    </source>
</evidence>
<dbReference type="GeneID" id="63972360"/>
<name>A0A096DA17_FLAPL</name>